<organism evidence="2 3">
    <name type="scientific">Penicillium decumbens</name>
    <dbReference type="NCBI Taxonomy" id="69771"/>
    <lineage>
        <taxon>Eukaryota</taxon>
        <taxon>Fungi</taxon>
        <taxon>Dikarya</taxon>
        <taxon>Ascomycota</taxon>
        <taxon>Pezizomycotina</taxon>
        <taxon>Eurotiomycetes</taxon>
        <taxon>Eurotiomycetidae</taxon>
        <taxon>Eurotiales</taxon>
        <taxon>Aspergillaceae</taxon>
        <taxon>Penicillium</taxon>
    </lineage>
</organism>
<dbReference type="InterPro" id="IPR004354">
    <property type="entry name" value="Meiotic_Rec114"/>
</dbReference>
<accession>A0A1V6PAG1</accession>
<proteinExistence type="predicted"/>
<evidence type="ECO:0000313" key="2">
    <source>
        <dbReference type="EMBL" id="OQD74019.1"/>
    </source>
</evidence>
<feature type="compositionally biased region" description="Polar residues" evidence="1">
    <location>
        <begin position="209"/>
        <end position="224"/>
    </location>
</feature>
<reference evidence="3" key="1">
    <citation type="journal article" date="2017" name="Nat. Microbiol.">
        <title>Global analysis of biosynthetic gene clusters reveals vast potential of secondary metabolite production in Penicillium species.</title>
        <authorList>
            <person name="Nielsen J.C."/>
            <person name="Grijseels S."/>
            <person name="Prigent S."/>
            <person name="Ji B."/>
            <person name="Dainat J."/>
            <person name="Nielsen K.F."/>
            <person name="Frisvad J.C."/>
            <person name="Workman M."/>
            <person name="Nielsen J."/>
        </authorList>
    </citation>
    <scope>NUCLEOTIDE SEQUENCE [LARGE SCALE GENOMIC DNA]</scope>
    <source>
        <strain evidence="3">IBT 11843</strain>
    </source>
</reference>
<evidence type="ECO:0000256" key="1">
    <source>
        <dbReference type="SAM" id="MobiDB-lite"/>
    </source>
</evidence>
<dbReference type="OrthoDB" id="5360255at2759"/>
<protein>
    <submittedName>
        <fullName evidence="2">Uncharacterized protein</fullName>
    </submittedName>
</protein>
<comment type="caution">
    <text evidence="2">The sequence shown here is derived from an EMBL/GenBank/DDBJ whole genome shotgun (WGS) entry which is preliminary data.</text>
</comment>
<dbReference type="EMBL" id="MDYL01000012">
    <property type="protein sequence ID" value="OQD74019.1"/>
    <property type="molecule type" value="Genomic_DNA"/>
</dbReference>
<feature type="compositionally biased region" description="Basic and acidic residues" evidence="1">
    <location>
        <begin position="275"/>
        <end position="284"/>
    </location>
</feature>
<evidence type="ECO:0000313" key="3">
    <source>
        <dbReference type="Proteomes" id="UP000191522"/>
    </source>
</evidence>
<dbReference type="GO" id="GO:0007131">
    <property type="term" value="P:reciprocal meiotic recombination"/>
    <property type="evidence" value="ECO:0007669"/>
    <property type="project" value="InterPro"/>
</dbReference>
<keyword evidence="3" id="KW-1185">Reference proteome</keyword>
<sequence length="440" mass="49349">MPLVPQQIASQVARLPLAKFSHTTTSIDHSGPLSWIHVNGHGDLVCQLERFSGSSSTPSRLMLRVMNNHGILEQLDLEHFIRISSIQSQPASNQSVSKPPFAVVVKSPCLAVKYPQNQTHTRRFQLKFSQDRDYYTALAILSEINCPLTEGNASTQTLQRPPSTCSWTSVPSVQLSTVASKDANNAMTPDSNAPVPFHTMARYEPGLQRHSSQTTDATSVQHSIRQVAESQRLEQERPNRQPATAPAYHDEGQLNRMLPPRRQLPFSKPNKRKARVDSSNEKASEQIIPQSSAEQPNNANNAPSRHDSYIPDSQPESQSLVLTQPDPARESPEPQSTQPIPAAIEQPPRIRVQIRSRENPRADPTRDTELVPTQEYIPDIPACPSMFVENQLEQYVSSPSAERIAFLENWMCELIDDDKFLTLCQDVEGTWRRFAFGQKR</sequence>
<name>A0A1V6PAG1_PENDC</name>
<dbReference type="OMA" id="RRFQLKF"/>
<dbReference type="STRING" id="69771.A0A1V6PAG1"/>
<gene>
    <name evidence="2" type="ORF">PENDEC_c012G06772</name>
</gene>
<dbReference type="AlphaFoldDB" id="A0A1V6PAG1"/>
<feature type="compositionally biased region" description="Polar residues" evidence="1">
    <location>
        <begin position="287"/>
        <end position="303"/>
    </location>
</feature>
<feature type="region of interest" description="Disordered" evidence="1">
    <location>
        <begin position="207"/>
        <end position="347"/>
    </location>
</feature>
<dbReference type="Proteomes" id="UP000191522">
    <property type="component" value="Unassembled WGS sequence"/>
</dbReference>
<dbReference type="Pfam" id="PF03525">
    <property type="entry name" value="Meiotic_rec114"/>
    <property type="match status" value="1"/>
</dbReference>